<dbReference type="RefSeq" id="WP_015708439.1">
    <property type="nucleotide sequence ID" value="NC_015578.1"/>
</dbReference>
<dbReference type="CDD" id="cd00430">
    <property type="entry name" value="PLPDE_III_AR"/>
    <property type="match status" value="1"/>
</dbReference>
<protein>
    <recommendedName>
        <fullName evidence="5">Alanine racemase</fullName>
        <ecNumber evidence="5">5.1.1.1</ecNumber>
    </recommendedName>
</protein>
<comment type="function">
    <text evidence="5">Catalyzes the interconversion of L-alanine and D-alanine. May also act on other amino acids.</text>
</comment>
<comment type="catalytic activity">
    <reaction evidence="1 5">
        <text>L-alanine = D-alanine</text>
        <dbReference type="Rhea" id="RHEA:20249"/>
        <dbReference type="ChEBI" id="CHEBI:57416"/>
        <dbReference type="ChEBI" id="CHEBI:57972"/>
        <dbReference type="EC" id="5.1.1.1"/>
    </reaction>
</comment>
<keyword evidence="3 5" id="KW-0663">Pyridoxal phosphate</keyword>
<feature type="modified residue" description="N6-(pyridoxal phosphate)lysine" evidence="5 6">
    <location>
        <position position="35"/>
    </location>
</feature>
<dbReference type="OrthoDB" id="9813814at2"/>
<dbReference type="Pfam" id="PF01168">
    <property type="entry name" value="Ala_racemase_N"/>
    <property type="match status" value="1"/>
</dbReference>
<evidence type="ECO:0000313" key="9">
    <source>
        <dbReference type="EMBL" id="AEF85689.1"/>
    </source>
</evidence>
<keyword evidence="10" id="KW-1185">Reference proteome</keyword>
<dbReference type="FunFam" id="3.20.20.10:FF:000002">
    <property type="entry name" value="Alanine racemase"/>
    <property type="match status" value="1"/>
</dbReference>
<dbReference type="PANTHER" id="PTHR30511">
    <property type="entry name" value="ALANINE RACEMASE"/>
    <property type="match status" value="1"/>
</dbReference>
<dbReference type="HOGENOM" id="CLU_028393_2_2_12"/>
<dbReference type="SMART" id="SM01005">
    <property type="entry name" value="Ala_racemase_C"/>
    <property type="match status" value="1"/>
</dbReference>
<gene>
    <name evidence="9" type="primary">alr</name>
    <name evidence="9" type="ordered locus">TREPR_1685</name>
</gene>
<evidence type="ECO:0000256" key="3">
    <source>
        <dbReference type="ARBA" id="ARBA00022898"/>
    </source>
</evidence>
<comment type="similarity">
    <text evidence="5">Belongs to the alanine racemase family.</text>
</comment>
<dbReference type="InterPro" id="IPR000821">
    <property type="entry name" value="Ala_racemase"/>
</dbReference>
<evidence type="ECO:0000259" key="8">
    <source>
        <dbReference type="SMART" id="SM01005"/>
    </source>
</evidence>
<dbReference type="GO" id="GO:0030170">
    <property type="term" value="F:pyridoxal phosphate binding"/>
    <property type="evidence" value="ECO:0007669"/>
    <property type="project" value="UniProtKB-UniRule"/>
</dbReference>
<dbReference type="eggNOG" id="COG0787">
    <property type="taxonomic scope" value="Bacteria"/>
</dbReference>
<dbReference type="AlphaFoldDB" id="F5YMY2"/>
<evidence type="ECO:0000256" key="1">
    <source>
        <dbReference type="ARBA" id="ARBA00000316"/>
    </source>
</evidence>
<dbReference type="PROSITE" id="PS00395">
    <property type="entry name" value="ALANINE_RACEMASE"/>
    <property type="match status" value="1"/>
</dbReference>
<dbReference type="KEGG" id="tpi:TREPR_1685"/>
<dbReference type="NCBIfam" id="TIGR00492">
    <property type="entry name" value="alr"/>
    <property type="match status" value="1"/>
</dbReference>
<dbReference type="HAMAP" id="MF_01201">
    <property type="entry name" value="Ala_racemase"/>
    <property type="match status" value="1"/>
</dbReference>
<dbReference type="SUPFAM" id="SSF50621">
    <property type="entry name" value="Alanine racemase C-terminal domain-like"/>
    <property type="match status" value="1"/>
</dbReference>
<dbReference type="Proteomes" id="UP000009223">
    <property type="component" value="Chromosome"/>
</dbReference>
<dbReference type="EMBL" id="CP001843">
    <property type="protein sequence ID" value="AEF85689.1"/>
    <property type="molecule type" value="Genomic_DNA"/>
</dbReference>
<dbReference type="Pfam" id="PF00842">
    <property type="entry name" value="Ala_racemase_C"/>
    <property type="match status" value="1"/>
</dbReference>
<dbReference type="InterPro" id="IPR011079">
    <property type="entry name" value="Ala_racemase_C"/>
</dbReference>
<accession>F5YMY2</accession>
<organism evidence="9 10">
    <name type="scientific">Treponema primitia (strain ATCC BAA-887 / DSM 12427 / ZAS-2)</name>
    <dbReference type="NCBI Taxonomy" id="545694"/>
    <lineage>
        <taxon>Bacteria</taxon>
        <taxon>Pseudomonadati</taxon>
        <taxon>Spirochaetota</taxon>
        <taxon>Spirochaetia</taxon>
        <taxon>Spirochaetales</taxon>
        <taxon>Treponemataceae</taxon>
        <taxon>Treponema</taxon>
    </lineage>
</organism>
<dbReference type="InterPro" id="IPR009006">
    <property type="entry name" value="Ala_racemase/Decarboxylase_C"/>
</dbReference>
<dbReference type="GO" id="GO:0008784">
    <property type="term" value="F:alanine racemase activity"/>
    <property type="evidence" value="ECO:0007669"/>
    <property type="project" value="UniProtKB-UniRule"/>
</dbReference>
<dbReference type="GO" id="GO:0030632">
    <property type="term" value="P:D-alanine biosynthetic process"/>
    <property type="evidence" value="ECO:0007669"/>
    <property type="project" value="UniProtKB-UniRule"/>
</dbReference>
<dbReference type="InterPro" id="IPR020622">
    <property type="entry name" value="Ala_racemase_pyridoxalP-BS"/>
</dbReference>
<comment type="cofactor">
    <cofactor evidence="2 5 6">
        <name>pyridoxal 5'-phosphate</name>
        <dbReference type="ChEBI" id="CHEBI:597326"/>
    </cofactor>
</comment>
<comment type="pathway">
    <text evidence="5">Amino-acid biosynthesis; D-alanine biosynthesis; D-alanine from L-alanine: step 1/1.</text>
</comment>
<feature type="active site" description="Proton acceptor; specific for D-alanine" evidence="5">
    <location>
        <position position="35"/>
    </location>
</feature>
<proteinExistence type="inferred from homology"/>
<reference evidence="9 10" key="2">
    <citation type="journal article" date="2011" name="ISME J.">
        <title>RNA-seq reveals cooperative metabolic interactions between two termite-gut spirochete species in co-culture.</title>
        <authorList>
            <person name="Rosenthal A.Z."/>
            <person name="Matson E.G."/>
            <person name="Eldar A."/>
            <person name="Leadbetter J.R."/>
        </authorList>
    </citation>
    <scope>NUCLEOTIDE SEQUENCE [LARGE SCALE GENOMIC DNA]</scope>
    <source>
        <strain evidence="10">ATCC BAA-887 / DSM 12427 / ZAS-2</strain>
    </source>
</reference>
<dbReference type="SUPFAM" id="SSF51419">
    <property type="entry name" value="PLP-binding barrel"/>
    <property type="match status" value="1"/>
</dbReference>
<evidence type="ECO:0000256" key="6">
    <source>
        <dbReference type="PIRSR" id="PIRSR600821-50"/>
    </source>
</evidence>
<dbReference type="InterPro" id="IPR029066">
    <property type="entry name" value="PLP-binding_barrel"/>
</dbReference>
<dbReference type="Gene3D" id="3.20.20.10">
    <property type="entry name" value="Alanine racemase"/>
    <property type="match status" value="1"/>
</dbReference>
<dbReference type="STRING" id="545694.TREPR_1685"/>
<dbReference type="UniPathway" id="UPA00042">
    <property type="reaction ID" value="UER00497"/>
</dbReference>
<evidence type="ECO:0000256" key="4">
    <source>
        <dbReference type="ARBA" id="ARBA00023235"/>
    </source>
</evidence>
<reference evidence="10" key="1">
    <citation type="submission" date="2009-12" db="EMBL/GenBank/DDBJ databases">
        <title>Complete sequence of Treponema primitia strain ZAS-2.</title>
        <authorList>
            <person name="Tetu S.G."/>
            <person name="Matson E."/>
            <person name="Ren Q."/>
            <person name="Seshadri R."/>
            <person name="Elbourne L."/>
            <person name="Hassan K.A."/>
            <person name="Durkin A."/>
            <person name="Radune D."/>
            <person name="Mohamoud Y."/>
            <person name="Shay R."/>
            <person name="Jin S."/>
            <person name="Zhang X."/>
            <person name="Lucey K."/>
            <person name="Ballor N.R."/>
            <person name="Ottesen E."/>
            <person name="Rosenthal R."/>
            <person name="Allen A."/>
            <person name="Leadbetter J.R."/>
            <person name="Paulsen I.T."/>
        </authorList>
    </citation>
    <scope>NUCLEOTIDE SEQUENCE [LARGE SCALE GENOMIC DNA]</scope>
    <source>
        <strain evidence="10">ATCC BAA-887 / DSM 12427 / ZAS-2</strain>
    </source>
</reference>
<name>F5YMY2_TREPZ</name>
<dbReference type="EC" id="5.1.1.1" evidence="5"/>
<keyword evidence="4 5" id="KW-0413">Isomerase</keyword>
<dbReference type="Gene3D" id="2.40.37.10">
    <property type="entry name" value="Lyase, Ornithine Decarboxylase, Chain A, domain 1"/>
    <property type="match status" value="1"/>
</dbReference>
<dbReference type="GO" id="GO:0005829">
    <property type="term" value="C:cytosol"/>
    <property type="evidence" value="ECO:0007669"/>
    <property type="project" value="TreeGrafter"/>
</dbReference>
<dbReference type="PRINTS" id="PR00992">
    <property type="entry name" value="ALARACEMASE"/>
</dbReference>
<dbReference type="PANTHER" id="PTHR30511:SF0">
    <property type="entry name" value="ALANINE RACEMASE, CATABOLIC-RELATED"/>
    <property type="match status" value="1"/>
</dbReference>
<dbReference type="InterPro" id="IPR001608">
    <property type="entry name" value="Ala_racemase_N"/>
</dbReference>
<feature type="active site" description="Proton acceptor; specific for L-alanine" evidence="5">
    <location>
        <position position="262"/>
    </location>
</feature>
<feature type="domain" description="Alanine racemase C-terminal" evidence="8">
    <location>
        <begin position="241"/>
        <end position="367"/>
    </location>
</feature>
<evidence type="ECO:0000313" key="10">
    <source>
        <dbReference type="Proteomes" id="UP000009223"/>
    </source>
</evidence>
<feature type="binding site" evidence="5 7">
    <location>
        <position position="311"/>
    </location>
    <ligand>
        <name>substrate</name>
    </ligand>
</feature>
<sequence>MRATRALIHLNTFRDNIRLVRNRVGPGPKICAPVKADAYGHGAVPMAKAALEAGAAYLAVATVGEGTELRKAGIDAPILLLSAPIPEELPELVSSKLTPLVWDREFIQALSEAAGETALTVHLKLDTGMGRVGCRPEEAGEIAAYIAGFKNLSLGGILTHLAVSDSEEADHSRYTKEQLARLRDGVERVKKAGVDPGLVHAANTGGVAFHEDSFFDMVRPGILLYGYAPDGAEKTLPVKPVMELITQIVYIKQVKKGETVSYGRIWTADKDTTVATIPIGYGDGLPRRLSGGALQVRINGAWYPQVGRICMDQCMIDLGSESAVKRWDKVTLMGADALNAAEIAAKLGTISYEITCGINKRVPRVYVESTTAP</sequence>
<evidence type="ECO:0000256" key="5">
    <source>
        <dbReference type="HAMAP-Rule" id="MF_01201"/>
    </source>
</evidence>
<evidence type="ECO:0000256" key="7">
    <source>
        <dbReference type="PIRSR" id="PIRSR600821-52"/>
    </source>
</evidence>
<evidence type="ECO:0000256" key="2">
    <source>
        <dbReference type="ARBA" id="ARBA00001933"/>
    </source>
</evidence>
<feature type="binding site" evidence="5 7">
    <location>
        <position position="131"/>
    </location>
    <ligand>
        <name>substrate</name>
    </ligand>
</feature>